<dbReference type="GO" id="GO:0003824">
    <property type="term" value="F:catalytic activity"/>
    <property type="evidence" value="ECO:0007669"/>
    <property type="project" value="InterPro"/>
</dbReference>
<dbReference type="AlphaFoldDB" id="A0A6H0UJH9"/>
<gene>
    <name evidence="1" type="ORF">GU336_11090</name>
</gene>
<organism evidence="1 2">
    <name type="scientific">Pseudolactococcus raffinolactis</name>
    <dbReference type="NCBI Taxonomy" id="1366"/>
    <lineage>
        <taxon>Bacteria</taxon>
        <taxon>Bacillati</taxon>
        <taxon>Bacillota</taxon>
        <taxon>Bacilli</taxon>
        <taxon>Lactobacillales</taxon>
        <taxon>Streptococcaceae</taxon>
        <taxon>Pseudolactococcus</taxon>
    </lineage>
</organism>
<evidence type="ECO:0000313" key="2">
    <source>
        <dbReference type="Proteomes" id="UP000501945"/>
    </source>
</evidence>
<dbReference type="InterPro" id="IPR014718">
    <property type="entry name" value="GH-type_carb-bd"/>
</dbReference>
<dbReference type="InterPro" id="IPR011013">
    <property type="entry name" value="Gal_mutarotase_sf_dom"/>
</dbReference>
<name>A0A6H0UJH9_9LACT</name>
<reference evidence="1 2" key="1">
    <citation type="submission" date="2019-12" db="EMBL/GenBank/DDBJ databases">
        <title>Whole genome sequences of Lactococcus raffinolactis strains isolated from sewage.</title>
        <authorList>
            <person name="Ybazeta G."/>
            <person name="Ross M."/>
            <person name="Brabant-Kirwan D."/>
            <person name="Saleh M."/>
            <person name="Dillon J.A."/>
            <person name="Splinter K."/>
            <person name="Nokhbeh R."/>
        </authorList>
    </citation>
    <scope>NUCLEOTIDE SEQUENCE [LARGE SCALE GENOMIC DNA]</scope>
    <source>
        <strain evidence="1 2">Lr_19_5</strain>
    </source>
</reference>
<dbReference type="EMBL" id="CP047616">
    <property type="protein sequence ID" value="QIW55007.1"/>
    <property type="molecule type" value="Genomic_DNA"/>
</dbReference>
<proteinExistence type="predicted"/>
<accession>A0A6H0UJH9</accession>
<dbReference type="SUPFAM" id="SSF74650">
    <property type="entry name" value="Galactose mutarotase-like"/>
    <property type="match status" value="1"/>
</dbReference>
<dbReference type="Gene3D" id="2.70.98.10">
    <property type="match status" value="1"/>
</dbReference>
<protein>
    <recommendedName>
        <fullName evidence="3">Aldose 1-epimerase</fullName>
    </recommendedName>
</protein>
<dbReference type="GO" id="GO:0030246">
    <property type="term" value="F:carbohydrate binding"/>
    <property type="evidence" value="ECO:0007669"/>
    <property type="project" value="InterPro"/>
</dbReference>
<evidence type="ECO:0008006" key="3">
    <source>
        <dbReference type="Google" id="ProtNLM"/>
    </source>
</evidence>
<dbReference type="GO" id="GO:0005975">
    <property type="term" value="P:carbohydrate metabolic process"/>
    <property type="evidence" value="ECO:0007669"/>
    <property type="project" value="InterPro"/>
</dbReference>
<evidence type="ECO:0000313" key="1">
    <source>
        <dbReference type="EMBL" id="QIW55007.1"/>
    </source>
</evidence>
<sequence length="41" mass="4659">MGLAIEFQELPDLPHHPEWGSIALLPDEKVSKTIHYRFGVS</sequence>
<dbReference type="Proteomes" id="UP000501945">
    <property type="component" value="Chromosome"/>
</dbReference>